<accession>A0A1I0RTQ2</accession>
<name>A0A1I0RTQ2_9RHOB</name>
<feature type="transmembrane region" description="Helical" evidence="1">
    <location>
        <begin position="62"/>
        <end position="87"/>
    </location>
</feature>
<feature type="transmembrane region" description="Helical" evidence="1">
    <location>
        <begin position="29"/>
        <end position="50"/>
    </location>
</feature>
<keyword evidence="1" id="KW-0472">Membrane</keyword>
<dbReference type="STRING" id="364200.SAMN04488515_3242"/>
<keyword evidence="3" id="KW-1185">Reference proteome</keyword>
<dbReference type="Proteomes" id="UP000199167">
    <property type="component" value="Unassembled WGS sequence"/>
</dbReference>
<keyword evidence="1" id="KW-1133">Transmembrane helix</keyword>
<reference evidence="2 3" key="1">
    <citation type="submission" date="2016-10" db="EMBL/GenBank/DDBJ databases">
        <authorList>
            <person name="de Groot N.N."/>
        </authorList>
    </citation>
    <scope>NUCLEOTIDE SEQUENCE [LARGE SCALE GENOMIC DNA]</scope>
    <source>
        <strain evidence="2 3">DSM 17925</strain>
    </source>
</reference>
<dbReference type="AlphaFoldDB" id="A0A1I0RTQ2"/>
<proteinExistence type="predicted"/>
<evidence type="ECO:0000313" key="2">
    <source>
        <dbReference type="EMBL" id="SEW44788.1"/>
    </source>
</evidence>
<organism evidence="2 3">
    <name type="scientific">Cognatiyoonia koreensis</name>
    <dbReference type="NCBI Taxonomy" id="364200"/>
    <lineage>
        <taxon>Bacteria</taxon>
        <taxon>Pseudomonadati</taxon>
        <taxon>Pseudomonadota</taxon>
        <taxon>Alphaproteobacteria</taxon>
        <taxon>Rhodobacterales</taxon>
        <taxon>Paracoccaceae</taxon>
        <taxon>Cognatiyoonia</taxon>
    </lineage>
</organism>
<dbReference type="OrthoDB" id="7860243at2"/>
<gene>
    <name evidence="2" type="ORF">SAMN04488515_3242</name>
</gene>
<dbReference type="RefSeq" id="WP_089996899.1">
    <property type="nucleotide sequence ID" value="NZ_FOIZ01000002.1"/>
</dbReference>
<dbReference type="EMBL" id="FOIZ01000002">
    <property type="protein sequence ID" value="SEW44788.1"/>
    <property type="molecule type" value="Genomic_DNA"/>
</dbReference>
<protein>
    <submittedName>
        <fullName evidence="2">Uncharacterized protein</fullName>
    </submittedName>
</protein>
<evidence type="ECO:0000313" key="3">
    <source>
        <dbReference type="Proteomes" id="UP000199167"/>
    </source>
</evidence>
<sequence length="98" mass="10806">MQKPSDQWKKLRRASLERARRNMIEPLEVVHLALLGASALYLAGFLRLNLFGKTGEFSLASGAFVLLVAAAGLLVPVLTGSAFTLHFTDRRLGKLLRE</sequence>
<evidence type="ECO:0000256" key="1">
    <source>
        <dbReference type="SAM" id="Phobius"/>
    </source>
</evidence>
<keyword evidence="1" id="KW-0812">Transmembrane</keyword>